<dbReference type="Proteomes" id="UP000003434">
    <property type="component" value="Unassembled WGS sequence"/>
</dbReference>
<keyword evidence="1" id="KW-0812">Transmembrane</keyword>
<comment type="caution">
    <text evidence="2">The sequence shown here is derived from an EMBL/GenBank/DDBJ whole genome shotgun (WGS) entry which is preliminary data.</text>
</comment>
<dbReference type="RefSeq" id="WP_008752321.1">
    <property type="nucleotide sequence ID" value="NZ_GL622296.1"/>
</dbReference>
<feature type="transmembrane region" description="Helical" evidence="1">
    <location>
        <begin position="17"/>
        <end position="37"/>
    </location>
</feature>
<organism evidence="2 3">
    <name type="scientific">Lachnoanaerobaculum saburreum DSM 3986</name>
    <dbReference type="NCBI Taxonomy" id="887325"/>
    <lineage>
        <taxon>Bacteria</taxon>
        <taxon>Bacillati</taxon>
        <taxon>Bacillota</taxon>
        <taxon>Clostridia</taxon>
        <taxon>Lachnospirales</taxon>
        <taxon>Lachnospiraceae</taxon>
        <taxon>Lachnoanaerobaculum</taxon>
    </lineage>
</organism>
<evidence type="ECO:0000313" key="2">
    <source>
        <dbReference type="EMBL" id="EFU75531.1"/>
    </source>
</evidence>
<dbReference type="AlphaFoldDB" id="E6LRH6"/>
<proteinExistence type="predicted"/>
<reference evidence="2 3" key="1">
    <citation type="submission" date="2010-12" db="EMBL/GenBank/DDBJ databases">
        <authorList>
            <person name="Muzny D."/>
            <person name="Qin X."/>
            <person name="Deng J."/>
            <person name="Jiang H."/>
            <person name="Liu Y."/>
            <person name="Qu J."/>
            <person name="Song X.-Z."/>
            <person name="Zhang L."/>
            <person name="Thornton R."/>
            <person name="Coyle M."/>
            <person name="Francisco L."/>
            <person name="Jackson L."/>
            <person name="Javaid M."/>
            <person name="Korchina V."/>
            <person name="Kovar C."/>
            <person name="Mata R."/>
            <person name="Mathew T."/>
            <person name="Ngo R."/>
            <person name="Nguyen L."/>
            <person name="Nguyen N."/>
            <person name="Okwuonu G."/>
            <person name="Ongeri F."/>
            <person name="Pham C."/>
            <person name="Simmons D."/>
            <person name="Wilczek-Boney K."/>
            <person name="Hale W."/>
            <person name="Jakkamsetti A."/>
            <person name="Pham P."/>
            <person name="Ruth R."/>
            <person name="San Lucas F."/>
            <person name="Warren J."/>
            <person name="Zhang J."/>
            <person name="Zhao Z."/>
            <person name="Zhou C."/>
            <person name="Zhu D."/>
            <person name="Lee S."/>
            <person name="Bess C."/>
            <person name="Blankenburg K."/>
            <person name="Forbes L."/>
            <person name="Fu Q."/>
            <person name="Gubbala S."/>
            <person name="Hirani K."/>
            <person name="Jayaseelan J.C."/>
            <person name="Lara F."/>
            <person name="Munidasa M."/>
            <person name="Palculict T."/>
            <person name="Patil S."/>
            <person name="Pu L.-L."/>
            <person name="Saada N."/>
            <person name="Tang L."/>
            <person name="Weissenberger G."/>
            <person name="Zhu Y."/>
            <person name="Hemphill L."/>
            <person name="Shang Y."/>
            <person name="Youmans B."/>
            <person name="Ayvaz T."/>
            <person name="Ross M."/>
            <person name="Santibanez J."/>
            <person name="Aqrawi P."/>
            <person name="Gross S."/>
            <person name="Joshi V."/>
            <person name="Fowler G."/>
            <person name="Nazareth L."/>
            <person name="Reid J."/>
            <person name="Worley K."/>
            <person name="Petrosino J."/>
            <person name="Highlander S."/>
            <person name="Gibbs R."/>
        </authorList>
    </citation>
    <scope>NUCLEOTIDE SEQUENCE [LARGE SCALE GENOMIC DNA]</scope>
    <source>
        <strain evidence="2 3">DSM 3986</strain>
    </source>
</reference>
<evidence type="ECO:0000256" key="1">
    <source>
        <dbReference type="SAM" id="Phobius"/>
    </source>
</evidence>
<dbReference type="eggNOG" id="ENOG5030GB6">
    <property type="taxonomic scope" value="Bacteria"/>
</dbReference>
<evidence type="ECO:0000313" key="3">
    <source>
        <dbReference type="Proteomes" id="UP000003434"/>
    </source>
</evidence>
<keyword evidence="1" id="KW-0472">Membrane</keyword>
<dbReference type="HOGENOM" id="CLU_1667177_0_0_9"/>
<name>E6LRH6_9FIRM</name>
<protein>
    <submittedName>
        <fullName evidence="2">Uncharacterized protein</fullName>
    </submittedName>
</protein>
<gene>
    <name evidence="2" type="ORF">HMPREF0381_2561</name>
</gene>
<accession>E6LRH6</accession>
<keyword evidence="1" id="KW-1133">Transmembrane helix</keyword>
<sequence length="166" mass="19642">MEGNLLKKGLIRALKSFIGLFLLVIVIIIIYLIPAWIPVKYAKMEADFYKYENAILIKRTFYATGASWKIVGDSNSFYDKENIHDIWLEKDDNPIREMPLSEYDNTYLCIVKKIEGGKYWEEGGEYFEAYKLIDWYPIYPIKRETIILPECMYPSGFLNKYDFELN</sequence>
<dbReference type="EMBL" id="AEPW01000101">
    <property type="protein sequence ID" value="EFU75531.1"/>
    <property type="molecule type" value="Genomic_DNA"/>
</dbReference>